<evidence type="ECO:0000256" key="8">
    <source>
        <dbReference type="PROSITE-ProRule" id="PRU01263"/>
    </source>
</evidence>
<evidence type="ECO:0000256" key="2">
    <source>
        <dbReference type="ARBA" id="ARBA00022723"/>
    </source>
</evidence>
<keyword evidence="4 7" id="KW-0863">Zinc-finger</keyword>
<feature type="binding site" evidence="8">
    <location>
        <position position="37"/>
    </location>
    <ligand>
        <name>Zn(2+)</name>
        <dbReference type="ChEBI" id="CHEBI:29105"/>
    </ligand>
</feature>
<dbReference type="SMART" id="SM00868">
    <property type="entry name" value="zf-AD"/>
    <property type="match status" value="1"/>
</dbReference>
<dbReference type="InterPro" id="IPR039970">
    <property type="entry name" value="TF_Grauzone"/>
</dbReference>
<organism evidence="11 12">
    <name type="scientific">Anopheles minimus</name>
    <dbReference type="NCBI Taxonomy" id="112268"/>
    <lineage>
        <taxon>Eukaryota</taxon>
        <taxon>Metazoa</taxon>
        <taxon>Ecdysozoa</taxon>
        <taxon>Arthropoda</taxon>
        <taxon>Hexapoda</taxon>
        <taxon>Insecta</taxon>
        <taxon>Pterygota</taxon>
        <taxon>Neoptera</taxon>
        <taxon>Endopterygota</taxon>
        <taxon>Diptera</taxon>
        <taxon>Nematocera</taxon>
        <taxon>Culicoidea</taxon>
        <taxon>Culicidae</taxon>
        <taxon>Anophelinae</taxon>
        <taxon>Anopheles</taxon>
    </lineage>
</organism>
<feature type="domain" description="C2H2-type" evidence="9">
    <location>
        <begin position="348"/>
        <end position="375"/>
    </location>
</feature>
<feature type="domain" description="C2H2-type" evidence="9">
    <location>
        <begin position="262"/>
        <end position="290"/>
    </location>
</feature>
<accession>A0A182WQS9</accession>
<feature type="domain" description="C2H2-type" evidence="9">
    <location>
        <begin position="409"/>
        <end position="437"/>
    </location>
</feature>
<dbReference type="EnsemblMetazoa" id="AMIN015565-RA">
    <property type="protein sequence ID" value="AMIN015565-PA"/>
    <property type="gene ID" value="AMIN015565"/>
</dbReference>
<reference evidence="12" key="1">
    <citation type="submission" date="2013-03" db="EMBL/GenBank/DDBJ databases">
        <title>The Genome Sequence of Anopheles minimus MINIMUS1.</title>
        <authorList>
            <consortium name="The Broad Institute Genomics Platform"/>
            <person name="Neafsey D.E."/>
            <person name="Walton C."/>
            <person name="Walker B."/>
            <person name="Young S.K."/>
            <person name="Zeng Q."/>
            <person name="Gargeya S."/>
            <person name="Fitzgerald M."/>
            <person name="Haas B."/>
            <person name="Abouelleil A."/>
            <person name="Allen A.W."/>
            <person name="Alvarado L."/>
            <person name="Arachchi H.M."/>
            <person name="Berlin A.M."/>
            <person name="Chapman S.B."/>
            <person name="Gainer-Dewar J."/>
            <person name="Goldberg J."/>
            <person name="Griggs A."/>
            <person name="Gujja S."/>
            <person name="Hansen M."/>
            <person name="Howarth C."/>
            <person name="Imamovic A."/>
            <person name="Ireland A."/>
            <person name="Larimer J."/>
            <person name="McCowan C."/>
            <person name="Murphy C."/>
            <person name="Pearson M."/>
            <person name="Poon T.W."/>
            <person name="Priest M."/>
            <person name="Roberts A."/>
            <person name="Saif S."/>
            <person name="Shea T."/>
            <person name="Sisk P."/>
            <person name="Sykes S."/>
            <person name="Wortman J."/>
            <person name="Nusbaum C."/>
            <person name="Birren B."/>
        </authorList>
    </citation>
    <scope>NUCLEOTIDE SEQUENCE [LARGE SCALE GENOMIC DNA]</scope>
    <source>
        <strain evidence="12">MINIMUS1</strain>
    </source>
</reference>
<dbReference type="GO" id="GO:0005634">
    <property type="term" value="C:nucleus"/>
    <property type="evidence" value="ECO:0007669"/>
    <property type="project" value="UniProtKB-SubCell"/>
</dbReference>
<proteinExistence type="predicted"/>
<dbReference type="PANTHER" id="PTHR23225">
    <property type="entry name" value="ZINC FINGER PROTEIN"/>
    <property type="match status" value="1"/>
</dbReference>
<dbReference type="PANTHER" id="PTHR23225:SF2">
    <property type="entry name" value="AT09679P-RELATED"/>
    <property type="match status" value="1"/>
</dbReference>
<dbReference type="InterPro" id="IPR012934">
    <property type="entry name" value="Znf_AD"/>
</dbReference>
<dbReference type="SUPFAM" id="SSF57667">
    <property type="entry name" value="beta-beta-alpha zinc fingers"/>
    <property type="match status" value="3"/>
</dbReference>
<evidence type="ECO:0000313" key="11">
    <source>
        <dbReference type="EnsemblMetazoa" id="AMIN015565-PA"/>
    </source>
</evidence>
<evidence type="ECO:0000256" key="6">
    <source>
        <dbReference type="ARBA" id="ARBA00023242"/>
    </source>
</evidence>
<dbReference type="Proteomes" id="UP000075920">
    <property type="component" value="Unassembled WGS sequence"/>
</dbReference>
<dbReference type="Pfam" id="PF07776">
    <property type="entry name" value="zf-AD"/>
    <property type="match status" value="1"/>
</dbReference>
<evidence type="ECO:0000259" key="10">
    <source>
        <dbReference type="PROSITE" id="PS51915"/>
    </source>
</evidence>
<comment type="subcellular location">
    <subcellularLocation>
        <location evidence="1">Nucleus</location>
    </subcellularLocation>
</comment>
<feature type="binding site" evidence="8">
    <location>
        <position position="84"/>
    </location>
    <ligand>
        <name>Zn(2+)</name>
        <dbReference type="ChEBI" id="CHEBI:29105"/>
    </ligand>
</feature>
<evidence type="ECO:0000256" key="4">
    <source>
        <dbReference type="ARBA" id="ARBA00022771"/>
    </source>
</evidence>
<dbReference type="Gene3D" id="3.40.1800.20">
    <property type="match status" value="1"/>
</dbReference>
<dbReference type="FunFam" id="3.30.160.60:FF:000145">
    <property type="entry name" value="Zinc finger protein 574"/>
    <property type="match status" value="1"/>
</dbReference>
<evidence type="ECO:0000256" key="3">
    <source>
        <dbReference type="ARBA" id="ARBA00022737"/>
    </source>
</evidence>
<evidence type="ECO:0000256" key="7">
    <source>
        <dbReference type="PROSITE-ProRule" id="PRU00042"/>
    </source>
</evidence>
<protein>
    <recommendedName>
        <fullName evidence="13">Transcription factor grauzone</fullName>
    </recommendedName>
</protein>
<name>A0A182WQS9_9DIPT</name>
<dbReference type="PROSITE" id="PS50157">
    <property type="entry name" value="ZINC_FINGER_C2H2_2"/>
    <property type="match status" value="7"/>
</dbReference>
<evidence type="ECO:0000313" key="12">
    <source>
        <dbReference type="Proteomes" id="UP000075920"/>
    </source>
</evidence>
<reference evidence="11" key="2">
    <citation type="submission" date="2020-05" db="UniProtKB">
        <authorList>
            <consortium name="EnsemblMetazoa"/>
        </authorList>
    </citation>
    <scope>IDENTIFICATION</scope>
    <source>
        <strain evidence="11">MINIMUS1</strain>
    </source>
</reference>
<evidence type="ECO:0000256" key="5">
    <source>
        <dbReference type="ARBA" id="ARBA00022833"/>
    </source>
</evidence>
<dbReference type="STRING" id="112268.A0A182WQS9"/>
<keyword evidence="6" id="KW-0539">Nucleus</keyword>
<dbReference type="VEuPathDB" id="VectorBase:AMIN015565"/>
<feature type="domain" description="ZAD" evidence="10">
    <location>
        <begin position="35"/>
        <end position="108"/>
    </location>
</feature>
<dbReference type="GO" id="GO:0008270">
    <property type="term" value="F:zinc ion binding"/>
    <property type="evidence" value="ECO:0007669"/>
    <property type="project" value="UniProtKB-UniRule"/>
</dbReference>
<dbReference type="InterPro" id="IPR036236">
    <property type="entry name" value="Znf_C2H2_sf"/>
</dbReference>
<dbReference type="PROSITE" id="PS51915">
    <property type="entry name" value="ZAD"/>
    <property type="match status" value="1"/>
</dbReference>
<evidence type="ECO:0000256" key="1">
    <source>
        <dbReference type="ARBA" id="ARBA00004123"/>
    </source>
</evidence>
<keyword evidence="5 8" id="KW-0862">Zinc</keyword>
<feature type="binding site" evidence="8">
    <location>
        <position position="81"/>
    </location>
    <ligand>
        <name>Zn(2+)</name>
        <dbReference type="ChEBI" id="CHEBI:29105"/>
    </ligand>
</feature>
<feature type="domain" description="C2H2-type" evidence="9">
    <location>
        <begin position="466"/>
        <end position="494"/>
    </location>
</feature>
<dbReference type="GO" id="GO:0003700">
    <property type="term" value="F:DNA-binding transcription factor activity"/>
    <property type="evidence" value="ECO:0007669"/>
    <property type="project" value="InterPro"/>
</dbReference>
<evidence type="ECO:0000259" key="9">
    <source>
        <dbReference type="PROSITE" id="PS50157"/>
    </source>
</evidence>
<dbReference type="SMART" id="SM00355">
    <property type="entry name" value="ZnF_C2H2"/>
    <property type="match status" value="10"/>
</dbReference>
<dbReference type="PROSITE" id="PS00028">
    <property type="entry name" value="ZINC_FINGER_C2H2_1"/>
    <property type="match status" value="6"/>
</dbReference>
<feature type="domain" description="C2H2-type" evidence="9">
    <location>
        <begin position="294"/>
        <end position="321"/>
    </location>
</feature>
<feature type="binding site" evidence="8">
    <location>
        <position position="40"/>
    </location>
    <ligand>
        <name>Zn(2+)</name>
        <dbReference type="ChEBI" id="CHEBI:29105"/>
    </ligand>
</feature>
<keyword evidence="3" id="KW-0677">Repeat</keyword>
<dbReference type="AlphaFoldDB" id="A0A182WQS9"/>
<dbReference type="Pfam" id="PF00096">
    <property type="entry name" value="zf-C2H2"/>
    <property type="match status" value="4"/>
</dbReference>
<evidence type="ECO:0008006" key="13">
    <source>
        <dbReference type="Google" id="ProtNLM"/>
    </source>
</evidence>
<dbReference type="SUPFAM" id="SSF57716">
    <property type="entry name" value="Glucocorticoid receptor-like (DNA-binding domain)"/>
    <property type="match status" value="1"/>
</dbReference>
<feature type="domain" description="C2H2-type" evidence="9">
    <location>
        <begin position="379"/>
        <end position="402"/>
    </location>
</feature>
<keyword evidence="12" id="KW-1185">Reference proteome</keyword>
<keyword evidence="2 8" id="KW-0479">Metal-binding</keyword>
<dbReference type="InterPro" id="IPR013087">
    <property type="entry name" value="Znf_C2H2_type"/>
</dbReference>
<sequence length="509" mass="59293">MSFKKVRRINNITTLQINNNAKTSSNSTTATMLREKCRLCLGRIGFRKCCSIADITFSQMLGSVFSFPIPPTEPNLPTTVCAGCLTSVRIFHEYSEMVQKNQNILLQESVHLVENEAEDKRYEKAPARIELIENVTDSIIEEHLIEASETMSDDKGDSQSDEDMENTVLEVGLLDGENEKLNDQSGKEKPKLHENDRIIQEFFTMHCEICPTGTEQHFDRFHALQLHYRKQHQCRGYLRCCGKQFFRRCRAMEHIASHRGIIRCELCDKSFNSKSYLLRHMAEQHREAQQDKTYACEHCARSFHTKRQRDGHRIVHNTTKCTVCGKSVNTRYIKRHIAQVHESTRKCYMCDLCGQDFSGSMALDRHIKQHQGIDLIEKMQCTYCGKQLRGKYNMQKHIQRMHLEPGKVYRCAVCGHESPNSIALEDHRKRVHTDAQHECEQCGKRFKRKINLTEHTAALHTRKPLYECAFCEATFNSKANYYNHRKMRHTTEWEVLKQQKKAKEMNHTS</sequence>
<dbReference type="Gene3D" id="3.30.160.60">
    <property type="entry name" value="Classic Zinc Finger"/>
    <property type="match status" value="5"/>
</dbReference>
<feature type="domain" description="C2H2-type" evidence="9">
    <location>
        <begin position="437"/>
        <end position="465"/>
    </location>
</feature>